<proteinExistence type="predicted"/>
<dbReference type="Proteomes" id="UP000235371">
    <property type="component" value="Unassembled WGS sequence"/>
</dbReference>
<sequence>MKLNTSMLPRFRGLDVRLRLLSVAVLVVASASTALAAGSRRRKIIMLEKSGGFKIGGTVITDGTNPNQTLSCNRGCIDPRKISLVLWHSSSTQVFQNRWDGGLGYKEFWLQRDYPVYQWDEPRVGRTNYACVPITYCPFYRDANNFVSWNFGPSYLTFWPGGAVRKRYDELDTDENVLLHANAAAFAADSGRLGDGLVYVTNLAAGMRAQMTAILSNSTNIKGTVAYESIGYAFPASFNITGFWNRWARMSRAAAGLINELGGQAEVLVLGEGMGTMLRGNTHIVFADMNNEHVVGRDGELAGEDGVV</sequence>
<evidence type="ECO:0000313" key="2">
    <source>
        <dbReference type="Proteomes" id="UP000235371"/>
    </source>
</evidence>
<keyword evidence="2" id="KW-1185">Reference proteome</keyword>
<organism evidence="1 2">
    <name type="scientific">Hyaloscypha bicolor E</name>
    <dbReference type="NCBI Taxonomy" id="1095630"/>
    <lineage>
        <taxon>Eukaryota</taxon>
        <taxon>Fungi</taxon>
        <taxon>Dikarya</taxon>
        <taxon>Ascomycota</taxon>
        <taxon>Pezizomycotina</taxon>
        <taxon>Leotiomycetes</taxon>
        <taxon>Helotiales</taxon>
        <taxon>Hyaloscyphaceae</taxon>
        <taxon>Hyaloscypha</taxon>
        <taxon>Hyaloscypha bicolor</taxon>
    </lineage>
</organism>
<dbReference type="Gene3D" id="3.40.50.1820">
    <property type="entry name" value="alpha/beta hydrolase"/>
    <property type="match status" value="1"/>
</dbReference>
<dbReference type="EMBL" id="KZ613803">
    <property type="protein sequence ID" value="PMD59876.1"/>
    <property type="molecule type" value="Genomic_DNA"/>
</dbReference>
<protein>
    <submittedName>
        <fullName evidence="1">Uncharacterized protein</fullName>
    </submittedName>
</protein>
<accession>A0A2J6TA24</accession>
<reference evidence="1 2" key="1">
    <citation type="submission" date="2016-04" db="EMBL/GenBank/DDBJ databases">
        <title>A degradative enzymes factory behind the ericoid mycorrhizal symbiosis.</title>
        <authorList>
            <consortium name="DOE Joint Genome Institute"/>
            <person name="Martino E."/>
            <person name="Morin E."/>
            <person name="Grelet G."/>
            <person name="Kuo A."/>
            <person name="Kohler A."/>
            <person name="Daghino S."/>
            <person name="Barry K."/>
            <person name="Choi C."/>
            <person name="Cichocki N."/>
            <person name="Clum A."/>
            <person name="Copeland A."/>
            <person name="Hainaut M."/>
            <person name="Haridas S."/>
            <person name="Labutti K."/>
            <person name="Lindquist E."/>
            <person name="Lipzen A."/>
            <person name="Khouja H.-R."/>
            <person name="Murat C."/>
            <person name="Ohm R."/>
            <person name="Olson A."/>
            <person name="Spatafora J."/>
            <person name="Veneault-Fourrey C."/>
            <person name="Henrissat B."/>
            <person name="Grigoriev I."/>
            <person name="Martin F."/>
            <person name="Perotto S."/>
        </authorList>
    </citation>
    <scope>NUCLEOTIDE SEQUENCE [LARGE SCALE GENOMIC DNA]</scope>
    <source>
        <strain evidence="1 2">E</strain>
    </source>
</reference>
<name>A0A2J6TA24_9HELO</name>
<dbReference type="GeneID" id="36593909"/>
<dbReference type="InParanoid" id="A0A2J6TA24"/>
<dbReference type="STRING" id="1095630.A0A2J6TA24"/>
<dbReference type="RefSeq" id="XP_024736780.1">
    <property type="nucleotide sequence ID" value="XM_024885832.1"/>
</dbReference>
<dbReference type="OrthoDB" id="3504488at2759"/>
<gene>
    <name evidence="1" type="ORF">K444DRAFT_652798</name>
</gene>
<dbReference type="InterPro" id="IPR029058">
    <property type="entry name" value="AB_hydrolase_fold"/>
</dbReference>
<dbReference type="AlphaFoldDB" id="A0A2J6TA24"/>
<evidence type="ECO:0000313" key="1">
    <source>
        <dbReference type="EMBL" id="PMD59876.1"/>
    </source>
</evidence>